<evidence type="ECO:0000313" key="2">
    <source>
        <dbReference type="Proteomes" id="UP000078541"/>
    </source>
</evidence>
<keyword evidence="2" id="KW-1185">Reference proteome</keyword>
<name>A0A195F9L8_9HYME</name>
<evidence type="ECO:0000313" key="1">
    <source>
        <dbReference type="EMBL" id="KYN36907.1"/>
    </source>
</evidence>
<dbReference type="EMBL" id="KQ981727">
    <property type="protein sequence ID" value="KYN36907.1"/>
    <property type="molecule type" value="Genomic_DNA"/>
</dbReference>
<dbReference type="Proteomes" id="UP000078541">
    <property type="component" value="Unassembled WGS sequence"/>
</dbReference>
<protein>
    <submittedName>
        <fullName evidence="1">Uncharacterized protein</fullName>
    </submittedName>
</protein>
<sequence>MELLGPRDSRKPTFPFTSLADKATRSNGQCCSSSKRLMSRDYAHPRAFHSYCRSLIFCSRYCVILCRTIHVNYSPPSATFDLLVKRRKYVPQSSHCYVSSYYLRVFEALREEASFPGAIHYGENYR</sequence>
<dbReference type="AlphaFoldDB" id="A0A195F9L8"/>
<organism evidence="1 2">
    <name type="scientific">Trachymyrmex septentrionalis</name>
    <dbReference type="NCBI Taxonomy" id="34720"/>
    <lineage>
        <taxon>Eukaryota</taxon>
        <taxon>Metazoa</taxon>
        <taxon>Ecdysozoa</taxon>
        <taxon>Arthropoda</taxon>
        <taxon>Hexapoda</taxon>
        <taxon>Insecta</taxon>
        <taxon>Pterygota</taxon>
        <taxon>Neoptera</taxon>
        <taxon>Endopterygota</taxon>
        <taxon>Hymenoptera</taxon>
        <taxon>Apocrita</taxon>
        <taxon>Aculeata</taxon>
        <taxon>Formicoidea</taxon>
        <taxon>Formicidae</taxon>
        <taxon>Myrmicinae</taxon>
        <taxon>Trachymyrmex</taxon>
    </lineage>
</organism>
<accession>A0A195F9L8</accession>
<reference evidence="1 2" key="1">
    <citation type="submission" date="2016-03" db="EMBL/GenBank/DDBJ databases">
        <title>Trachymyrmex septentrionalis WGS genome.</title>
        <authorList>
            <person name="Nygaard S."/>
            <person name="Hu H."/>
            <person name="Boomsma J."/>
            <person name="Zhang G."/>
        </authorList>
    </citation>
    <scope>NUCLEOTIDE SEQUENCE [LARGE SCALE GENOMIC DNA]</scope>
    <source>
        <strain evidence="1">Tsep2-gDNA-1</strain>
        <tissue evidence="1">Whole body</tissue>
    </source>
</reference>
<gene>
    <name evidence="1" type="ORF">ALC56_08698</name>
</gene>
<proteinExistence type="predicted"/>